<dbReference type="SUPFAM" id="SSF81301">
    <property type="entry name" value="Nucleotidyltransferase"/>
    <property type="match status" value="1"/>
</dbReference>
<evidence type="ECO:0000259" key="9">
    <source>
        <dbReference type="Pfam" id="PF01743"/>
    </source>
</evidence>
<evidence type="ECO:0000256" key="3">
    <source>
        <dbReference type="ARBA" id="ARBA00022694"/>
    </source>
</evidence>
<dbReference type="Pfam" id="PF01743">
    <property type="entry name" value="PolyA_pol"/>
    <property type="match status" value="1"/>
</dbReference>
<evidence type="ECO:0000256" key="6">
    <source>
        <dbReference type="ARBA" id="ARBA00022741"/>
    </source>
</evidence>
<keyword evidence="3" id="KW-0819">tRNA processing</keyword>
<keyword evidence="7" id="KW-0460">Magnesium</keyword>
<dbReference type="InterPro" id="IPR002646">
    <property type="entry name" value="PolA_pol_head_dom"/>
</dbReference>
<evidence type="ECO:0000256" key="4">
    <source>
        <dbReference type="ARBA" id="ARBA00022695"/>
    </source>
</evidence>
<dbReference type="SUPFAM" id="SSF81891">
    <property type="entry name" value="Poly A polymerase C-terminal region-like"/>
    <property type="match status" value="1"/>
</dbReference>
<evidence type="ECO:0000256" key="7">
    <source>
        <dbReference type="ARBA" id="ARBA00022842"/>
    </source>
</evidence>
<dbReference type="EMBL" id="JAQQKX010000008">
    <property type="protein sequence ID" value="MDC7683817.1"/>
    <property type="molecule type" value="Genomic_DNA"/>
</dbReference>
<dbReference type="Gene3D" id="1.10.3090.10">
    <property type="entry name" value="cca-adding enzyme, domain 2"/>
    <property type="match status" value="1"/>
</dbReference>
<gene>
    <name evidence="11" type="ORF">PQU92_11050</name>
</gene>
<dbReference type="InterPro" id="IPR043519">
    <property type="entry name" value="NT_sf"/>
</dbReference>
<dbReference type="RefSeq" id="WP_272748278.1">
    <property type="nucleotide sequence ID" value="NZ_JAQQKX010000008.1"/>
</dbReference>
<evidence type="ECO:0000256" key="2">
    <source>
        <dbReference type="ARBA" id="ARBA00022679"/>
    </source>
</evidence>
<evidence type="ECO:0000259" key="10">
    <source>
        <dbReference type="Pfam" id="PF12627"/>
    </source>
</evidence>
<dbReference type="Proteomes" id="UP001214854">
    <property type="component" value="Unassembled WGS sequence"/>
</dbReference>
<accession>A0ABT5HUR1</accession>
<comment type="similarity">
    <text evidence="8">Belongs to the tRNA nucleotidyltransferase/poly(A) polymerase family.</text>
</comment>
<evidence type="ECO:0000256" key="1">
    <source>
        <dbReference type="ARBA" id="ARBA00001946"/>
    </source>
</evidence>
<evidence type="ECO:0000256" key="5">
    <source>
        <dbReference type="ARBA" id="ARBA00022723"/>
    </source>
</evidence>
<dbReference type="PANTHER" id="PTHR46173:SF1">
    <property type="entry name" value="CCA TRNA NUCLEOTIDYLTRANSFERASE 1, MITOCHONDRIAL"/>
    <property type="match status" value="1"/>
</dbReference>
<keyword evidence="12" id="KW-1185">Reference proteome</keyword>
<comment type="cofactor">
    <cofactor evidence="1">
        <name>Mg(2+)</name>
        <dbReference type="ChEBI" id="CHEBI:18420"/>
    </cofactor>
</comment>
<dbReference type="Pfam" id="PF12627">
    <property type="entry name" value="PolyA_pol_RNAbd"/>
    <property type="match status" value="1"/>
</dbReference>
<proteinExistence type="inferred from homology"/>
<dbReference type="CDD" id="cd05398">
    <property type="entry name" value="NT_ClassII-CCAase"/>
    <property type="match status" value="1"/>
</dbReference>
<dbReference type="Gene3D" id="3.30.460.10">
    <property type="entry name" value="Beta Polymerase, domain 2"/>
    <property type="match status" value="1"/>
</dbReference>
<evidence type="ECO:0000256" key="8">
    <source>
        <dbReference type="RuleBase" id="RU003953"/>
    </source>
</evidence>
<keyword evidence="4" id="KW-0548">Nucleotidyltransferase</keyword>
<keyword evidence="5" id="KW-0479">Metal-binding</keyword>
<comment type="caution">
    <text evidence="11">The sequence shown here is derived from an EMBL/GenBank/DDBJ whole genome shotgun (WGS) entry which is preliminary data.</text>
</comment>
<protein>
    <submittedName>
        <fullName evidence="11">CCA tRNA nucleotidyltransferase</fullName>
    </submittedName>
</protein>
<organism evidence="11 12">
    <name type="scientific">Asticcacaulis aquaticus</name>
    <dbReference type="NCBI Taxonomy" id="2984212"/>
    <lineage>
        <taxon>Bacteria</taxon>
        <taxon>Pseudomonadati</taxon>
        <taxon>Pseudomonadota</taxon>
        <taxon>Alphaproteobacteria</taxon>
        <taxon>Caulobacterales</taxon>
        <taxon>Caulobacteraceae</taxon>
        <taxon>Asticcacaulis</taxon>
    </lineage>
</organism>
<keyword evidence="8" id="KW-0694">RNA-binding</keyword>
<reference evidence="11 12" key="1">
    <citation type="submission" date="2023-01" db="EMBL/GenBank/DDBJ databases">
        <title>Novel species of the genus Asticcacaulis isolated from rivers.</title>
        <authorList>
            <person name="Lu H."/>
        </authorList>
    </citation>
    <scope>NUCLEOTIDE SEQUENCE [LARGE SCALE GENOMIC DNA]</scope>
    <source>
        <strain evidence="11 12">BYS171W</strain>
    </source>
</reference>
<keyword evidence="2 8" id="KW-0808">Transferase</keyword>
<keyword evidence="6" id="KW-0547">Nucleotide-binding</keyword>
<evidence type="ECO:0000313" key="12">
    <source>
        <dbReference type="Proteomes" id="UP001214854"/>
    </source>
</evidence>
<feature type="domain" description="Poly A polymerase head" evidence="9">
    <location>
        <begin position="23"/>
        <end position="145"/>
    </location>
</feature>
<name>A0ABT5HUR1_9CAUL</name>
<dbReference type="PANTHER" id="PTHR46173">
    <property type="entry name" value="CCA TRNA NUCLEOTIDYLTRANSFERASE 1, MITOCHONDRIAL"/>
    <property type="match status" value="1"/>
</dbReference>
<evidence type="ECO:0000313" key="11">
    <source>
        <dbReference type="EMBL" id="MDC7683817.1"/>
    </source>
</evidence>
<feature type="domain" description="tRNA nucleotidyltransferase/poly(A) polymerase RNA and SrmB- binding" evidence="10">
    <location>
        <begin position="175"/>
        <end position="232"/>
    </location>
</feature>
<dbReference type="InterPro" id="IPR050264">
    <property type="entry name" value="Bact_CCA-adding_enz_type3_sf"/>
</dbReference>
<sequence>MLRPAVRQVFAALEARGGAGCVRFVGGCVRNVVMGRAPTDLDLSTQLTPDQTEAALSAAHIRHVPTGKAFGTISAIIDGEPFEITSLREDVETDGRRAVVSFTTDWAKDAQRRDFYLNALYADIRGAVFDPTGEGFDDARDGRVRFIGDAETRIREDYLRILRFFRFTASHGQSMDAESFAACARLKSGIDTLSGERISQELFKLLAVDDPTVVIAAMIDSGVMAHVLPSISAQATPLRAMCRLTSDIERRLLALLHPDGLQPEALECLSSRLRLSNRVAGRLRDAARRLPQADINTGETSWRRMAYRDGKAVLCDALILHSALSGLAQAEWQAIETLITALDLPVFPLKSAQLIAAGLTPGPELGQAIKRIEADWIAHDFSQNVIDAAIDEIRERTKI</sequence>
<dbReference type="InterPro" id="IPR032828">
    <property type="entry name" value="PolyA_RNA-bd"/>
</dbReference>